<dbReference type="GeneTree" id="ENSGT00940000159113"/>
<evidence type="ECO:0000313" key="3">
    <source>
        <dbReference type="Proteomes" id="UP000472274"/>
    </source>
</evidence>
<dbReference type="SMART" id="SM00431">
    <property type="entry name" value="SCAN"/>
    <property type="match status" value="1"/>
</dbReference>
<reference evidence="2" key="1">
    <citation type="submission" date="2025-08" db="UniProtKB">
        <authorList>
            <consortium name="Ensembl"/>
        </authorList>
    </citation>
    <scope>IDENTIFICATION</scope>
</reference>
<dbReference type="Proteomes" id="UP000472274">
    <property type="component" value="Unplaced"/>
</dbReference>
<feature type="domain" description="SCAN box" evidence="1">
    <location>
        <begin position="75"/>
        <end position="151"/>
    </location>
</feature>
<evidence type="ECO:0000259" key="1">
    <source>
        <dbReference type="PROSITE" id="PS50804"/>
    </source>
</evidence>
<evidence type="ECO:0000313" key="2">
    <source>
        <dbReference type="Ensembl" id="ENSTMTP00000002588.1"/>
    </source>
</evidence>
<sequence length="177" mass="19846">MGPTDDPDAFLGIFERVATAAGWERATWALRLAPYLGGEAQAAYMALGETQSRDYVAVKAVILDQVGLLTERYCQRFRAARWMEGLRPSAFAQRLTDWATRWLRPTAQTTEEVMDQVILEQFLLGLPDLVRVWVRRHQPAQVAEAVRLTEEYVEAEGPKRVVKPSKGAGGRCVARQG</sequence>
<dbReference type="SUPFAM" id="SSF47353">
    <property type="entry name" value="Retrovirus capsid dimerization domain-like"/>
    <property type="match status" value="1"/>
</dbReference>
<dbReference type="PANTHER" id="PTHR46888:SF1">
    <property type="entry name" value="RIBONUCLEASE H"/>
    <property type="match status" value="1"/>
</dbReference>
<proteinExistence type="predicted"/>
<dbReference type="InterPro" id="IPR003309">
    <property type="entry name" value="SCAN_dom"/>
</dbReference>
<dbReference type="InParanoid" id="A0A674I3D2"/>
<keyword evidence="3" id="KW-1185">Reference proteome</keyword>
<dbReference type="PROSITE" id="PS50804">
    <property type="entry name" value="SCAN_BOX"/>
    <property type="match status" value="1"/>
</dbReference>
<protein>
    <recommendedName>
        <fullName evidence="1">SCAN box domain-containing protein</fullName>
    </recommendedName>
</protein>
<dbReference type="PANTHER" id="PTHR46888">
    <property type="entry name" value="ZINC KNUCKLE DOMAINCONTAINING PROTEIN-RELATED"/>
    <property type="match status" value="1"/>
</dbReference>
<dbReference type="Ensembl" id="ENSTMTT00000002689.1">
    <property type="protein sequence ID" value="ENSTMTP00000002588.1"/>
    <property type="gene ID" value="ENSTMTG00000002014.1"/>
</dbReference>
<reference evidence="2" key="2">
    <citation type="submission" date="2025-09" db="UniProtKB">
        <authorList>
            <consortium name="Ensembl"/>
        </authorList>
    </citation>
    <scope>IDENTIFICATION</scope>
</reference>
<accession>A0A674I3D2</accession>
<dbReference type="AlphaFoldDB" id="A0A674I3D2"/>
<organism evidence="2 3">
    <name type="scientific">Terrapene triunguis</name>
    <name type="common">Three-toed box turtle</name>
    <dbReference type="NCBI Taxonomy" id="2587831"/>
    <lineage>
        <taxon>Eukaryota</taxon>
        <taxon>Metazoa</taxon>
        <taxon>Chordata</taxon>
        <taxon>Craniata</taxon>
        <taxon>Vertebrata</taxon>
        <taxon>Euteleostomi</taxon>
        <taxon>Archelosauria</taxon>
        <taxon>Testudinata</taxon>
        <taxon>Testudines</taxon>
        <taxon>Cryptodira</taxon>
        <taxon>Durocryptodira</taxon>
        <taxon>Testudinoidea</taxon>
        <taxon>Emydidae</taxon>
        <taxon>Terrapene</taxon>
    </lineage>
</organism>
<name>A0A674I3D2_9SAUR</name>
<dbReference type="InterPro" id="IPR038269">
    <property type="entry name" value="SCAN_sf"/>
</dbReference>
<dbReference type="Pfam" id="PF02023">
    <property type="entry name" value="SCAN"/>
    <property type="match status" value="1"/>
</dbReference>
<dbReference type="Gene3D" id="1.10.4020.10">
    <property type="entry name" value="DNA breaking-rejoining enzymes"/>
    <property type="match status" value="1"/>
</dbReference>